<dbReference type="AlphaFoldDB" id="A0A8J4TAF0"/>
<reference evidence="2" key="1">
    <citation type="submission" date="2020-07" db="EMBL/GenBank/DDBJ databases">
        <title>Clarias magur genome sequencing, assembly and annotation.</title>
        <authorList>
            <person name="Kushwaha B."/>
            <person name="Kumar R."/>
            <person name="Das P."/>
            <person name="Joshi C.G."/>
            <person name="Kumar D."/>
            <person name="Nagpure N.S."/>
            <person name="Pandey M."/>
            <person name="Agarwal S."/>
            <person name="Srivastava S."/>
            <person name="Singh M."/>
            <person name="Sahoo L."/>
            <person name="Jayasankar P."/>
            <person name="Meher P.K."/>
            <person name="Koringa P.G."/>
            <person name="Iquebal M.A."/>
            <person name="Das S.P."/>
            <person name="Bit A."/>
            <person name="Patnaik S."/>
            <person name="Patel N."/>
            <person name="Shah T.M."/>
            <person name="Hinsu A."/>
            <person name="Jena J.K."/>
        </authorList>
    </citation>
    <scope>NUCLEOTIDE SEQUENCE</scope>
    <source>
        <strain evidence="2">CIFAMagur01</strain>
        <tissue evidence="2">Testis</tissue>
    </source>
</reference>
<accession>A0A8J4TAF0</accession>
<evidence type="ECO:0000313" key="3">
    <source>
        <dbReference type="Proteomes" id="UP000727407"/>
    </source>
</evidence>
<feature type="non-terminal residue" evidence="2">
    <location>
        <position position="1"/>
    </location>
</feature>
<feature type="region of interest" description="Disordered" evidence="1">
    <location>
        <begin position="1"/>
        <end position="60"/>
    </location>
</feature>
<evidence type="ECO:0000313" key="2">
    <source>
        <dbReference type="EMBL" id="KAF5892841.1"/>
    </source>
</evidence>
<protein>
    <submittedName>
        <fullName evidence="2">UvrABC system protein B</fullName>
    </submittedName>
</protein>
<comment type="caution">
    <text evidence="2">The sequence shown here is derived from an EMBL/GenBank/DDBJ whole genome shotgun (WGS) entry which is preliminary data.</text>
</comment>
<evidence type="ECO:0000256" key="1">
    <source>
        <dbReference type="SAM" id="MobiDB-lite"/>
    </source>
</evidence>
<keyword evidence="3" id="KW-1185">Reference proteome</keyword>
<organism evidence="2 3">
    <name type="scientific">Clarias magur</name>
    <name type="common">Asian catfish</name>
    <name type="synonym">Macropteronotus magur</name>
    <dbReference type="NCBI Taxonomy" id="1594786"/>
    <lineage>
        <taxon>Eukaryota</taxon>
        <taxon>Metazoa</taxon>
        <taxon>Chordata</taxon>
        <taxon>Craniata</taxon>
        <taxon>Vertebrata</taxon>
        <taxon>Euteleostomi</taxon>
        <taxon>Actinopterygii</taxon>
        <taxon>Neopterygii</taxon>
        <taxon>Teleostei</taxon>
        <taxon>Ostariophysi</taxon>
        <taxon>Siluriformes</taxon>
        <taxon>Clariidae</taxon>
        <taxon>Clarias</taxon>
    </lineage>
</organism>
<dbReference type="EMBL" id="QNUK01000471">
    <property type="protein sequence ID" value="KAF5892841.1"/>
    <property type="molecule type" value="Genomic_DNA"/>
</dbReference>
<dbReference type="Proteomes" id="UP000727407">
    <property type="component" value="Unassembled WGS sequence"/>
</dbReference>
<feature type="compositionally biased region" description="Pro residues" evidence="1">
    <location>
        <begin position="50"/>
        <end position="60"/>
    </location>
</feature>
<name>A0A8J4TAF0_CLAMG</name>
<sequence>MERRKKRARMNGENRKKTRVKKSFRLPDKLHVGNPVASMTNAGGMDETPPSQPAPPHSLG</sequence>
<gene>
    <name evidence="2" type="primary">uvrB</name>
    <name evidence="2" type="ORF">DAT39_017453</name>
</gene>
<proteinExistence type="predicted"/>